<evidence type="ECO:0000313" key="1">
    <source>
        <dbReference type="EMBL" id="SKC14323.1"/>
    </source>
</evidence>
<dbReference type="EMBL" id="FUYV01000011">
    <property type="protein sequence ID" value="SKC14323.1"/>
    <property type="molecule type" value="Genomic_DNA"/>
</dbReference>
<protein>
    <submittedName>
        <fullName evidence="1">Uncharacterized protein</fullName>
    </submittedName>
</protein>
<keyword evidence="2" id="KW-1185">Reference proteome</keyword>
<dbReference type="RefSeq" id="WP_079557758.1">
    <property type="nucleotide sequence ID" value="NZ_CP021904.1"/>
</dbReference>
<reference evidence="2" key="1">
    <citation type="submission" date="2017-02" db="EMBL/GenBank/DDBJ databases">
        <authorList>
            <person name="Varghese N."/>
            <person name="Submissions S."/>
        </authorList>
    </citation>
    <scope>NUCLEOTIDE SEQUENCE [LARGE SCALE GENOMIC DNA]</scope>
    <source>
        <strain evidence="2">DSM 24412</strain>
    </source>
</reference>
<dbReference type="Proteomes" id="UP000191055">
    <property type="component" value="Unassembled WGS sequence"/>
</dbReference>
<sequence length="79" mass="8923">MQAIRINTIIDPAIIRFDELKDLKGKRAEIIILVEDNVQSATNELYKAAGALKQFSDLSKVAEEKTAYEKHVKEKYGNS</sequence>
<accession>A0A1T5H0U6</accession>
<name>A0A1T5H0U6_9BACT</name>
<dbReference type="AlphaFoldDB" id="A0A1T5H0U6"/>
<proteinExistence type="predicted"/>
<evidence type="ECO:0000313" key="2">
    <source>
        <dbReference type="Proteomes" id="UP000191055"/>
    </source>
</evidence>
<organism evidence="1 2">
    <name type="scientific">Alkalitalea saponilacus</name>
    <dbReference type="NCBI Taxonomy" id="889453"/>
    <lineage>
        <taxon>Bacteria</taxon>
        <taxon>Pseudomonadati</taxon>
        <taxon>Bacteroidota</taxon>
        <taxon>Bacteroidia</taxon>
        <taxon>Marinilabiliales</taxon>
        <taxon>Marinilabiliaceae</taxon>
        <taxon>Alkalitalea</taxon>
    </lineage>
</organism>
<gene>
    <name evidence="1" type="ORF">SAMN03080601_02023</name>
</gene>
<dbReference type="KEGG" id="asx:CDL62_18195"/>